<evidence type="ECO:0000313" key="9">
    <source>
        <dbReference type="Proteomes" id="UP001295740"/>
    </source>
</evidence>
<evidence type="ECO:0000256" key="4">
    <source>
        <dbReference type="ARBA" id="ARBA00023125"/>
    </source>
</evidence>
<dbReference type="PANTHER" id="PTHR36206:SF4">
    <property type="entry name" value="HYPOTHETICAL CONSERVED PROTEIN (EUROFUNG)-RELATED"/>
    <property type="match status" value="1"/>
</dbReference>
<dbReference type="EMBL" id="CAUWAG010000010">
    <property type="protein sequence ID" value="CAJ2507554.1"/>
    <property type="molecule type" value="Genomic_DNA"/>
</dbReference>
<comment type="caution">
    <text evidence="8">The sequence shown here is derived from an EMBL/GenBank/DDBJ whole genome shotgun (WGS) entry which is preliminary data.</text>
</comment>
<dbReference type="InterPro" id="IPR036864">
    <property type="entry name" value="Zn2-C6_fun-type_DNA-bd_sf"/>
</dbReference>
<dbReference type="GO" id="GO:0003677">
    <property type="term" value="F:DNA binding"/>
    <property type="evidence" value="ECO:0007669"/>
    <property type="project" value="UniProtKB-KW"/>
</dbReference>
<evidence type="ECO:0000313" key="8">
    <source>
        <dbReference type="EMBL" id="CAJ2507554.1"/>
    </source>
</evidence>
<keyword evidence="2" id="KW-0862">Zinc</keyword>
<proteinExistence type="predicted"/>
<dbReference type="SUPFAM" id="SSF57701">
    <property type="entry name" value="Zn2/Cys6 DNA-binding domain"/>
    <property type="match status" value="1"/>
</dbReference>
<dbReference type="GO" id="GO:0000981">
    <property type="term" value="F:DNA-binding transcription factor activity, RNA polymerase II-specific"/>
    <property type="evidence" value="ECO:0007669"/>
    <property type="project" value="InterPro"/>
</dbReference>
<organism evidence="8 9">
    <name type="scientific">Anthostomella pinea</name>
    <dbReference type="NCBI Taxonomy" id="933095"/>
    <lineage>
        <taxon>Eukaryota</taxon>
        <taxon>Fungi</taxon>
        <taxon>Dikarya</taxon>
        <taxon>Ascomycota</taxon>
        <taxon>Pezizomycotina</taxon>
        <taxon>Sordariomycetes</taxon>
        <taxon>Xylariomycetidae</taxon>
        <taxon>Xylariales</taxon>
        <taxon>Xylariaceae</taxon>
        <taxon>Anthostomella</taxon>
    </lineage>
</organism>
<evidence type="ECO:0000256" key="1">
    <source>
        <dbReference type="ARBA" id="ARBA00022723"/>
    </source>
</evidence>
<protein>
    <submittedName>
        <fullName evidence="8">Uu.00g087400.m01.CDS01</fullName>
    </submittedName>
</protein>
<dbReference type="PROSITE" id="PS50048">
    <property type="entry name" value="ZN2_CY6_FUNGAL_2"/>
    <property type="match status" value="1"/>
</dbReference>
<evidence type="ECO:0000256" key="6">
    <source>
        <dbReference type="ARBA" id="ARBA00023242"/>
    </source>
</evidence>
<dbReference type="Proteomes" id="UP001295740">
    <property type="component" value="Unassembled WGS sequence"/>
</dbReference>
<evidence type="ECO:0000256" key="2">
    <source>
        <dbReference type="ARBA" id="ARBA00022833"/>
    </source>
</evidence>
<feature type="domain" description="Zn(2)-C6 fungal-type" evidence="7">
    <location>
        <begin position="31"/>
        <end position="59"/>
    </location>
</feature>
<name>A0AAI8VMB6_9PEZI</name>
<keyword evidence="6" id="KW-0539">Nucleus</keyword>
<dbReference type="CDD" id="cd00067">
    <property type="entry name" value="GAL4"/>
    <property type="match status" value="1"/>
</dbReference>
<dbReference type="PANTHER" id="PTHR36206">
    <property type="entry name" value="ASPERCRYPTIN BIOSYNTHESIS CLUSTER-SPECIFIC TRANSCRIPTION REGULATOR ATNN-RELATED"/>
    <property type="match status" value="1"/>
</dbReference>
<dbReference type="InterPro" id="IPR001138">
    <property type="entry name" value="Zn2Cys6_DnaBD"/>
</dbReference>
<keyword evidence="9" id="KW-1185">Reference proteome</keyword>
<evidence type="ECO:0000256" key="3">
    <source>
        <dbReference type="ARBA" id="ARBA00023015"/>
    </source>
</evidence>
<dbReference type="PROSITE" id="PS00463">
    <property type="entry name" value="ZN2_CY6_FUNGAL_1"/>
    <property type="match status" value="1"/>
</dbReference>
<evidence type="ECO:0000256" key="5">
    <source>
        <dbReference type="ARBA" id="ARBA00023163"/>
    </source>
</evidence>
<dbReference type="SMART" id="SM00066">
    <property type="entry name" value="GAL4"/>
    <property type="match status" value="1"/>
</dbReference>
<keyword evidence="4" id="KW-0238">DNA-binding</keyword>
<sequence>MSMAPGSVWALLERNRPPIKRRTPHVKARTGCTTCKNRRVKCDERKPHCARCEKSGNQCAGYEDPNDRRKDTVVVPALPCKRAAAATAPSILRPRPLQMRRMREAEARPIDLMLASFTPSYMEKAHVPYFDRFRYQILGDISVWCGSDYWKHHVLGEFMHDRCLQYAAVAMAAMLEAVEHTPETMGGPLAMSRHRKAALYSYTKAISLMRERLLEGLTARSAHLCLTVTFMFAGIEILQGNVGEADQILASGLMILDDALGKRGSDGRPVLEMDGQLSQVKLAFDRMNIAWGLCPFFQGHKDVYTTMTPVQQFELPSTETPLVSKQGFWNSFQKDVGLFMLNVRCGVVVGEDQMPDVLAQRAKYLAQLSQWLPLLEQTLEMEGSSAKSGVLWTMMAYSLTAKIFMRCFLDRSDLSYDRHLDDFKEIVRICQNFVPEKQHSHLRFTLDIDLFPIISFTVTKCRDHKTRQLALKVFAETTYRQAFWNNQGLFKALRTLVDLEHKGRDSDGFIPPSSRYYFVGSEWDFERRQMMALFVCVTSVPTENGDMPTIRVPISF</sequence>
<dbReference type="GO" id="GO:0008270">
    <property type="term" value="F:zinc ion binding"/>
    <property type="evidence" value="ECO:0007669"/>
    <property type="project" value="InterPro"/>
</dbReference>
<dbReference type="InterPro" id="IPR052360">
    <property type="entry name" value="Transcr_Regulatory_Proteins"/>
</dbReference>
<dbReference type="Gene3D" id="4.10.240.10">
    <property type="entry name" value="Zn(2)-C6 fungal-type DNA-binding domain"/>
    <property type="match status" value="1"/>
</dbReference>
<evidence type="ECO:0000259" key="7">
    <source>
        <dbReference type="PROSITE" id="PS50048"/>
    </source>
</evidence>
<dbReference type="AlphaFoldDB" id="A0AAI8VMB6"/>
<reference evidence="8" key="1">
    <citation type="submission" date="2023-10" db="EMBL/GenBank/DDBJ databases">
        <authorList>
            <person name="Hackl T."/>
        </authorList>
    </citation>
    <scope>NUCLEOTIDE SEQUENCE</scope>
</reference>
<accession>A0AAI8VMB6</accession>
<keyword evidence="3" id="KW-0805">Transcription regulation</keyword>
<gene>
    <name evidence="8" type="ORF">KHLLAP_LOCUS8022</name>
</gene>
<keyword evidence="1" id="KW-0479">Metal-binding</keyword>
<keyword evidence="5" id="KW-0804">Transcription</keyword>
<dbReference type="Pfam" id="PF00172">
    <property type="entry name" value="Zn_clus"/>
    <property type="match status" value="1"/>
</dbReference>